<dbReference type="KEGG" id="this:HZT40_01355"/>
<dbReference type="EMBL" id="CP059265">
    <property type="protein sequence ID" value="QLQ30484.1"/>
    <property type="molecule type" value="Genomic_DNA"/>
</dbReference>
<dbReference type="AlphaFoldDB" id="A0A7L6AMZ8"/>
<organism evidence="1 2">
    <name type="scientific">Candidatus Thiothrix singaporensis</name>
    <dbReference type="NCBI Taxonomy" id="2799669"/>
    <lineage>
        <taxon>Bacteria</taxon>
        <taxon>Pseudomonadati</taxon>
        <taxon>Pseudomonadota</taxon>
        <taxon>Gammaproteobacteria</taxon>
        <taxon>Thiotrichales</taxon>
        <taxon>Thiotrichaceae</taxon>
        <taxon>Thiothrix</taxon>
    </lineage>
</organism>
<reference evidence="1" key="1">
    <citation type="submission" date="2020-06" db="EMBL/GenBank/DDBJ databases">
        <title>Analysis procedures for assessing recovery of high quality, complete, closed genomes from Nanopore long read metagenome sequencing.</title>
        <authorList>
            <person name="Bessarab I."/>
            <person name="Arumugam K."/>
            <person name="Haryono M."/>
            <person name="Liu X."/>
            <person name="Roy S."/>
            <person name="Zuniga-Montanez R.E."/>
            <person name="Qiu G."/>
            <person name="Drautz-Moses D.I."/>
            <person name="Law Y.Y."/>
            <person name="Wuertz S."/>
            <person name="Lauro F.M."/>
            <person name="Huson D.H."/>
            <person name="Williams R.B."/>
        </authorList>
    </citation>
    <scope>NUCLEOTIDE SEQUENCE [LARGE SCALE GENOMIC DNA]</scope>
    <source>
        <strain evidence="1">SSD2</strain>
    </source>
</reference>
<protein>
    <submittedName>
        <fullName evidence="1">Uncharacterized protein</fullName>
    </submittedName>
</protein>
<keyword evidence="2" id="KW-1185">Reference proteome</keyword>
<dbReference type="Proteomes" id="UP000510621">
    <property type="component" value="Chromosome"/>
</dbReference>
<evidence type="ECO:0000313" key="1">
    <source>
        <dbReference type="EMBL" id="QLQ30484.1"/>
    </source>
</evidence>
<evidence type="ECO:0000313" key="2">
    <source>
        <dbReference type="Proteomes" id="UP000510621"/>
    </source>
</evidence>
<sequence>MALVQESEISKDIYHDVLKFQDFLARIRLSIDFEIPSLKKERLRFLFDKYKVIAGWISDESAEINI</sequence>
<proteinExistence type="predicted"/>
<accession>A0A7L6AMZ8</accession>
<name>A0A7L6AMZ8_9GAMM</name>
<gene>
    <name evidence="1" type="ORF">HZT40_01355</name>
</gene>